<protein>
    <submittedName>
        <fullName evidence="2">Uncharacterized protein</fullName>
    </submittedName>
</protein>
<evidence type="ECO:0000313" key="3">
    <source>
        <dbReference type="Proteomes" id="UP000298649"/>
    </source>
</evidence>
<organism evidence="2 3">
    <name type="scientific">Agrobacterium tumefaciens</name>
    <dbReference type="NCBI Taxonomy" id="358"/>
    <lineage>
        <taxon>Bacteria</taxon>
        <taxon>Pseudomonadati</taxon>
        <taxon>Pseudomonadota</taxon>
        <taxon>Alphaproteobacteria</taxon>
        <taxon>Hyphomicrobiales</taxon>
        <taxon>Rhizobiaceae</taxon>
        <taxon>Rhizobium/Agrobacterium group</taxon>
        <taxon>Agrobacterium</taxon>
        <taxon>Agrobacterium tumefaciens complex</taxon>
    </lineage>
</organism>
<reference evidence="2 3" key="2">
    <citation type="submission" date="2019-04" db="EMBL/GenBank/DDBJ databases">
        <title>Complete genome sequence of Agrobacterium tumefaciens CFBP7129.</title>
        <authorList>
            <person name="Haryono M."/>
            <person name="Lin Y.-C."/>
            <person name="Lai E.-M."/>
            <person name="Kuo C.-H."/>
        </authorList>
    </citation>
    <scope>NUCLEOTIDE SEQUENCE [LARGE SCALE GENOMIC DNA]</scope>
    <source>
        <strain evidence="2 3">CFBP7129</strain>
        <plasmid evidence="3">pticfbp7129</plasmid>
        <plasmid evidence="2">pTiCFBP7129</plasmid>
    </source>
</reference>
<accession>A0A2C5Z207</accession>
<gene>
    <name evidence="2" type="ORF">CFBP7129_31180</name>
</gene>
<dbReference type="Proteomes" id="UP000298649">
    <property type="component" value="Plasmid pTiCFBP7129"/>
</dbReference>
<dbReference type="AlphaFoldDB" id="A0A2C5Z207"/>
<proteinExistence type="predicted"/>
<evidence type="ECO:0000313" key="1">
    <source>
        <dbReference type="EMBL" id="ASK44536.1"/>
    </source>
</evidence>
<reference evidence="1" key="1">
    <citation type="submission" date="2016-10" db="EMBL/GenBank/DDBJ databases">
        <title>Agrobacterium Ti plasmids: Classification based on T-DNA and Vir regions organization.</title>
        <authorList>
            <person name="Nabi N."/>
            <person name="Vial L."/>
            <person name="Ben Hafsa A."/>
            <person name="Chapulliot D."/>
            <person name="Berard A."/>
            <person name="Chauveau A."/>
            <person name="Le Paslier M.-C."/>
            <person name="Harzallah Skhiri F."/>
            <person name="Brunel D."/>
            <person name="Nesme X."/>
            <person name="Chaouachi M."/>
        </authorList>
    </citation>
    <scope>NUCLEOTIDE SEQUENCE</scope>
    <source>
        <strain evidence="1">CFBP2177</strain>
        <plasmid evidence="1">pTi_CFBP2177</plasmid>
    </source>
</reference>
<accession>A0A2Z2PW45</accession>
<keyword evidence="2" id="KW-0614">Plasmid</keyword>
<dbReference type="EMBL" id="KY000046">
    <property type="protein sequence ID" value="ASK44536.1"/>
    <property type="molecule type" value="Genomic_DNA"/>
</dbReference>
<evidence type="ECO:0000313" key="2">
    <source>
        <dbReference type="EMBL" id="QCL98626.1"/>
    </source>
</evidence>
<geneLocation type="plasmid" evidence="2">
    <name>pTiCFBP7129</name>
</geneLocation>
<name>A0A2C5Z207_AGRTU</name>
<sequence>MIEHFFAIVAQRLYRPRRRSKAGCGSCFEGILHRKGIFSSLNASAPAPGMTATLSQFEGGSRHAR</sequence>
<dbReference type="EMBL" id="CP039927">
    <property type="protein sequence ID" value="QCL98626.1"/>
    <property type="molecule type" value="Genomic_DNA"/>
</dbReference>
<geneLocation type="plasmid" evidence="3">
    <name>pticfbp7129</name>
</geneLocation>
<geneLocation type="plasmid" evidence="1">
    <name>pTi_CFBP2177</name>
</geneLocation>